<dbReference type="PANTHER" id="PTHR11203">
    <property type="entry name" value="CLEAVAGE AND POLYADENYLATION SPECIFICITY FACTOR FAMILY MEMBER"/>
    <property type="match status" value="1"/>
</dbReference>
<dbReference type="CDD" id="cd16295">
    <property type="entry name" value="TTHA0252-CPSF-like_MBL-fold"/>
    <property type="match status" value="1"/>
</dbReference>
<dbReference type="Gene3D" id="3.60.15.10">
    <property type="entry name" value="Ribonuclease Z/Hydroxyacylglutathione hydrolase-like"/>
    <property type="match status" value="1"/>
</dbReference>
<dbReference type="EMBL" id="BHZE01000003">
    <property type="protein sequence ID" value="GCD77075.1"/>
    <property type="molecule type" value="Genomic_DNA"/>
</dbReference>
<proteinExistence type="predicted"/>
<feature type="domain" description="Beta-Casp" evidence="3">
    <location>
        <begin position="249"/>
        <end position="368"/>
    </location>
</feature>
<dbReference type="InterPro" id="IPR036866">
    <property type="entry name" value="RibonucZ/Hydroxyglut_hydro"/>
</dbReference>
<feature type="domain" description="Metallo-beta-lactamase" evidence="2">
    <location>
        <begin position="13"/>
        <end position="233"/>
    </location>
</feature>
<dbReference type="PANTHER" id="PTHR11203:SF37">
    <property type="entry name" value="INTEGRATOR COMPLEX SUBUNIT 11"/>
    <property type="match status" value="1"/>
</dbReference>
<dbReference type="Pfam" id="PF10996">
    <property type="entry name" value="Beta-Casp"/>
    <property type="match status" value="1"/>
</dbReference>
<reference evidence="4 5" key="1">
    <citation type="submission" date="2018-11" db="EMBL/GenBank/DDBJ databases">
        <title>Schleiferia aggregans sp. nov., a moderately thermophilic heterotrophic bacterium isolated from microbial mats at a terrestrial hot spring.</title>
        <authorList>
            <person name="Iino T."/>
            <person name="Ohkuma M."/>
            <person name="Haruta S."/>
        </authorList>
    </citation>
    <scope>NUCLEOTIDE SEQUENCE [LARGE SCALE GENOMIC DNA]</scope>
    <source>
        <strain evidence="4 5">LA</strain>
    </source>
</reference>
<organism evidence="4 5">
    <name type="scientific">Thermaurantimonas aggregans</name>
    <dbReference type="NCBI Taxonomy" id="2173829"/>
    <lineage>
        <taxon>Bacteria</taxon>
        <taxon>Pseudomonadati</taxon>
        <taxon>Bacteroidota</taxon>
        <taxon>Flavobacteriia</taxon>
        <taxon>Flavobacteriales</taxon>
        <taxon>Schleiferiaceae</taxon>
        <taxon>Thermaurantimonas</taxon>
    </lineage>
</organism>
<accession>A0A401XJ70</accession>
<evidence type="ECO:0000313" key="4">
    <source>
        <dbReference type="EMBL" id="GCD77075.1"/>
    </source>
</evidence>
<comment type="caution">
    <text evidence="4">The sequence shown here is derived from an EMBL/GenBank/DDBJ whole genome shotgun (WGS) entry which is preliminary data.</text>
</comment>
<evidence type="ECO:0000259" key="2">
    <source>
        <dbReference type="SMART" id="SM00849"/>
    </source>
</evidence>
<name>A0A401XJ70_9FLAO</name>
<keyword evidence="5" id="KW-1185">Reference proteome</keyword>
<keyword evidence="1 4" id="KW-0378">Hydrolase</keyword>
<protein>
    <submittedName>
        <fullName evidence="4">MBL fold hydrolase</fullName>
    </submittedName>
</protein>
<dbReference type="SMART" id="SM00849">
    <property type="entry name" value="Lactamase_B"/>
    <property type="match status" value="1"/>
</dbReference>
<evidence type="ECO:0000259" key="3">
    <source>
        <dbReference type="SMART" id="SM01027"/>
    </source>
</evidence>
<dbReference type="Pfam" id="PF07521">
    <property type="entry name" value="RMMBL"/>
    <property type="match status" value="1"/>
</dbReference>
<dbReference type="GO" id="GO:0004521">
    <property type="term" value="F:RNA endonuclease activity"/>
    <property type="evidence" value="ECO:0007669"/>
    <property type="project" value="TreeGrafter"/>
</dbReference>
<dbReference type="InterPro" id="IPR050698">
    <property type="entry name" value="MBL"/>
</dbReference>
<dbReference type="Pfam" id="PF00753">
    <property type="entry name" value="Lactamase_B"/>
    <property type="match status" value="1"/>
</dbReference>
<dbReference type="InterPro" id="IPR022712">
    <property type="entry name" value="Beta_Casp"/>
</dbReference>
<dbReference type="AlphaFoldDB" id="A0A401XJ70"/>
<dbReference type="OrthoDB" id="9803916at2"/>
<dbReference type="InterPro" id="IPR011108">
    <property type="entry name" value="RMMBL"/>
</dbReference>
<dbReference type="InterPro" id="IPR001279">
    <property type="entry name" value="Metallo-B-lactamas"/>
</dbReference>
<evidence type="ECO:0000313" key="5">
    <source>
        <dbReference type="Proteomes" id="UP000286715"/>
    </source>
</evidence>
<dbReference type="GO" id="GO:0016787">
    <property type="term" value="F:hydrolase activity"/>
    <property type="evidence" value="ECO:0007669"/>
    <property type="project" value="UniProtKB-KW"/>
</dbReference>
<dbReference type="RefSeq" id="WP_124397128.1">
    <property type="nucleotide sequence ID" value="NZ_BHZE01000003.1"/>
</dbReference>
<evidence type="ECO:0000256" key="1">
    <source>
        <dbReference type="ARBA" id="ARBA00022801"/>
    </source>
</evidence>
<dbReference type="Proteomes" id="UP000286715">
    <property type="component" value="Unassembled WGS sequence"/>
</dbReference>
<dbReference type="SMART" id="SM01027">
    <property type="entry name" value="Beta-Casp"/>
    <property type="match status" value="1"/>
</dbReference>
<gene>
    <name evidence="4" type="ORF">JCM31826_05570</name>
</gene>
<dbReference type="SUPFAM" id="SSF56281">
    <property type="entry name" value="Metallo-hydrolase/oxidoreductase"/>
    <property type="match status" value="1"/>
</dbReference>
<sequence length="455" mass="51038">MKISFLGGTSTVTGSKHLLEVGNKKILLDCGLFQGLKELRLLNRAPFPVSPSSIDAVIISHGHLDHVGYLPVLVKNGFRGYIFCTEATAEIMKIILQDSARIQMEEAERARREGYSRHSDPKPLYTTDDVEDVFPLVRVIAFNETIELTKSISFRLTPAGHILGASVITLEIEGKKIVFTGDLGKYNDLLLPPPEPVSEADVLLCESTYGHTLHLTQYEEIEKRLIKHIVYAWENKSLQLIPGFAVERAQVLMYLISKLKHSGRIPPIALYLDSPMASAVSDVFGRFSELLKIDGLELYRALDSYDFVESLEESNKIVHSSQPRVVIAGGGMLAGGRALNYLFEHLENPKSILLLTGYQAEGTRGRAILNGMDELKIFGRYLKIRMRTDHIDGLSSHADRGDILRWIEHFRAYPKLIFLVHGEAHSADSLRLKLKDTFRNTEVLIPKIGDSFELF</sequence>
<dbReference type="Gene3D" id="3.40.50.10890">
    <property type="match status" value="1"/>
</dbReference>